<feature type="region of interest" description="Disordered" evidence="1">
    <location>
        <begin position="1"/>
        <end position="34"/>
    </location>
</feature>
<feature type="region of interest" description="Disordered" evidence="1">
    <location>
        <begin position="200"/>
        <end position="232"/>
    </location>
</feature>
<keyword evidence="4" id="KW-1185">Reference proteome</keyword>
<evidence type="ECO:0000313" key="4">
    <source>
        <dbReference type="Proteomes" id="UP000674318"/>
    </source>
</evidence>
<evidence type="ECO:0000256" key="1">
    <source>
        <dbReference type="SAM" id="MobiDB-lite"/>
    </source>
</evidence>
<feature type="region of interest" description="Disordered" evidence="1">
    <location>
        <begin position="255"/>
        <end position="274"/>
    </location>
</feature>
<accession>A0A836LLG1</accession>
<feature type="compositionally biased region" description="Basic and acidic residues" evidence="1">
    <location>
        <begin position="574"/>
        <end position="590"/>
    </location>
</feature>
<feature type="compositionally biased region" description="Pro residues" evidence="1">
    <location>
        <begin position="669"/>
        <end position="682"/>
    </location>
</feature>
<proteinExistence type="predicted"/>
<feature type="region of interest" description="Disordered" evidence="1">
    <location>
        <begin position="323"/>
        <end position="349"/>
    </location>
</feature>
<dbReference type="GeneID" id="94293283"/>
<feature type="compositionally biased region" description="Low complexity" evidence="1">
    <location>
        <begin position="604"/>
        <end position="617"/>
    </location>
</feature>
<feature type="compositionally biased region" description="Low complexity" evidence="1">
    <location>
        <begin position="844"/>
        <end position="855"/>
    </location>
</feature>
<evidence type="ECO:0000259" key="2">
    <source>
        <dbReference type="Pfam" id="PF11945"/>
    </source>
</evidence>
<name>A0A836LLG1_9TRYP</name>
<dbReference type="Proteomes" id="UP000674318">
    <property type="component" value="Unassembled WGS sequence"/>
</dbReference>
<sequence>MAALRETLTPALSDVTDVGKSDSDRTNNTLNSRSSSIDSTHAVAAACAYDTATIAIVPGLVVPLTSVSTKGGCAALASAIASLEALADTVDTVLDRLDRATAAHQRRINAVQYRICNCADSISRLQGRHTSTLLESKPRYPQPVLFKPSSSRSGGGGVNTRATKSKWDAQDKTNAAPAVITGVPSAISMAHTYRFLRPRRSSPLPPVAPSSCSESSADDLDDDDGHNAVQQPSYQMPMRVVPAVSAIADFENAGVTQHRMPSRRDDNRNAFGGPVPPVNAVAAMRLAESMPLETALLDGDDNSAAIAGHGIWSDATALHVNGRCPPANAASQQQQQQQSSSSALAWQPHSLPTVRSGQTMRNANEMSDAFSALVSFPAHKVAYRHLLAPASSSGGDGGNSRRSVIAPTQWGVLVHRDTHSTKGCTVGTKLATTTRLQNTNSVDIQSDFTTSLQTQQYAFVPGGDAAVASSRAMLRDMPRNLPLGHLATVRRWDQRGGSDVRSRTPRDMRTHDVGEEVEEHDNGLGLQPHTSRQGPRDLETIAPGRQQRRRHRYHRRPSLRDDSTASEGSDDDAEAKASVERRVHENARVEPRRHRQSRETNAKPTPTTPSALAAAPPSLGPPPPPPPPGVTRSTTAPPPPPLPPAALLQGKANPPMFPSAGAGVGVPRLAPPPPPPPPPPPGMTRSTTAPPPPPPPPPPPNPPSELKPAAGSRPPPSPLPPPSSSPLTACVKPGGAPAAAPVAPRVPPSSSPPPPPPPPPPQSQKSAATTLTRMLGERRRALQGDESSSSSDSSLDNTDSRGARGRHADISDSLFLSSPRANAAARDREMGSAALRLRPPPQLSGSSSSSDSSDW</sequence>
<dbReference type="InterPro" id="IPR021854">
    <property type="entry name" value="WASH1_WAHD"/>
</dbReference>
<dbReference type="EMBL" id="JAFJZO010000004">
    <property type="protein sequence ID" value="KAG5511669.1"/>
    <property type="molecule type" value="Genomic_DNA"/>
</dbReference>
<dbReference type="AlphaFoldDB" id="A0A836LLG1"/>
<feature type="compositionally biased region" description="Pro residues" evidence="1">
    <location>
        <begin position="689"/>
        <end position="705"/>
    </location>
</feature>
<feature type="compositionally biased region" description="Low complexity" evidence="1">
    <location>
        <begin position="732"/>
        <end position="743"/>
    </location>
</feature>
<feature type="region of interest" description="Disordered" evidence="1">
    <location>
        <begin position="493"/>
        <end position="855"/>
    </location>
</feature>
<protein>
    <recommendedName>
        <fullName evidence="2">WASH1 WAHD domain-containing protein</fullName>
    </recommendedName>
</protein>
<feature type="compositionally biased region" description="Basic and acidic residues" evidence="1">
    <location>
        <begin position="493"/>
        <end position="514"/>
    </location>
</feature>
<organism evidence="3 4">
    <name type="scientific">Porcisia hertigi</name>
    <dbReference type="NCBI Taxonomy" id="2761500"/>
    <lineage>
        <taxon>Eukaryota</taxon>
        <taxon>Discoba</taxon>
        <taxon>Euglenozoa</taxon>
        <taxon>Kinetoplastea</taxon>
        <taxon>Metakinetoplastina</taxon>
        <taxon>Trypanosomatida</taxon>
        <taxon>Trypanosomatidae</taxon>
        <taxon>Leishmaniinae</taxon>
        <taxon>Porcisia</taxon>
    </lineage>
</organism>
<feature type="domain" description="WASH1 WAHD" evidence="2">
    <location>
        <begin position="75"/>
        <end position="145"/>
    </location>
</feature>
<feature type="compositionally biased region" description="Low complexity" evidence="1">
    <location>
        <begin position="331"/>
        <end position="342"/>
    </location>
</feature>
<dbReference type="KEGG" id="phet:94293283"/>
<feature type="compositionally biased region" description="Low complexity" evidence="1">
    <location>
        <begin position="785"/>
        <end position="797"/>
    </location>
</feature>
<comment type="caution">
    <text evidence="3">The sequence shown here is derived from an EMBL/GenBank/DDBJ whole genome shotgun (WGS) entry which is preliminary data.</text>
</comment>
<feature type="region of interest" description="Disordered" evidence="1">
    <location>
        <begin position="140"/>
        <end position="166"/>
    </location>
</feature>
<gene>
    <name evidence="3" type="ORF">JKF63_07266</name>
</gene>
<dbReference type="Pfam" id="PF11945">
    <property type="entry name" value="WASH_WAHD"/>
    <property type="match status" value="1"/>
</dbReference>
<feature type="compositionally biased region" description="Pro residues" evidence="1">
    <location>
        <begin position="618"/>
        <end position="629"/>
    </location>
</feature>
<feature type="compositionally biased region" description="Basic residues" evidence="1">
    <location>
        <begin position="546"/>
        <end position="557"/>
    </location>
</feature>
<feature type="compositionally biased region" description="Basic and acidic residues" evidence="1">
    <location>
        <begin position="798"/>
        <end position="810"/>
    </location>
</feature>
<evidence type="ECO:0000313" key="3">
    <source>
        <dbReference type="EMBL" id="KAG5511669.1"/>
    </source>
</evidence>
<reference evidence="3 4" key="1">
    <citation type="submission" date="2021-02" db="EMBL/GenBank/DDBJ databases">
        <title>Porcisia hertigi Genome sequencing and assembly.</title>
        <authorList>
            <person name="Almutairi H."/>
            <person name="Gatherer D."/>
        </authorList>
    </citation>
    <scope>NUCLEOTIDE SEQUENCE [LARGE SCALE GENOMIC DNA]</scope>
    <source>
        <strain evidence="3 4">C119</strain>
    </source>
</reference>
<dbReference type="OrthoDB" id="273914at2759"/>
<dbReference type="RefSeq" id="XP_067759761.1">
    <property type="nucleotide sequence ID" value="XM_067903206.1"/>
</dbReference>
<dbReference type="PRINTS" id="PR01217">
    <property type="entry name" value="PRICHEXTENSN"/>
</dbReference>
<feature type="compositionally biased region" description="Pro residues" evidence="1">
    <location>
        <begin position="713"/>
        <end position="724"/>
    </location>
</feature>
<feature type="compositionally biased region" description="Pro residues" evidence="1">
    <location>
        <begin position="744"/>
        <end position="762"/>
    </location>
</feature>